<feature type="domain" description="Methyltransferase type 11" evidence="5">
    <location>
        <begin position="55"/>
        <end position="153"/>
    </location>
</feature>
<gene>
    <name evidence="6" type="ORF">GB928_000830</name>
</gene>
<dbReference type="InterPro" id="IPR029063">
    <property type="entry name" value="SAM-dependent_MTases_sf"/>
</dbReference>
<keyword evidence="2 6" id="KW-0489">Methyltransferase</keyword>
<dbReference type="EMBL" id="WHSC02000001">
    <property type="protein sequence ID" value="MDO6119718.1"/>
    <property type="molecule type" value="Genomic_DNA"/>
</dbReference>
<evidence type="ECO:0000259" key="5">
    <source>
        <dbReference type="Pfam" id="PF08241"/>
    </source>
</evidence>
<organism evidence="6 7">
    <name type="scientific">Shinella curvata</name>
    <dbReference type="NCBI Taxonomy" id="1817964"/>
    <lineage>
        <taxon>Bacteria</taxon>
        <taxon>Pseudomonadati</taxon>
        <taxon>Pseudomonadota</taxon>
        <taxon>Alphaproteobacteria</taxon>
        <taxon>Hyphomicrobiales</taxon>
        <taxon>Rhizobiaceae</taxon>
        <taxon>Shinella</taxon>
    </lineage>
</organism>
<dbReference type="Proteomes" id="UP001177080">
    <property type="component" value="Unassembled WGS sequence"/>
</dbReference>
<proteinExistence type="predicted"/>
<name>A0ABT8X8D3_9HYPH</name>
<dbReference type="GO" id="GO:0008168">
    <property type="term" value="F:methyltransferase activity"/>
    <property type="evidence" value="ECO:0007669"/>
    <property type="project" value="UniProtKB-KW"/>
</dbReference>
<keyword evidence="7" id="KW-1185">Reference proteome</keyword>
<dbReference type="PANTHER" id="PTHR44307">
    <property type="entry name" value="PHOSPHOETHANOLAMINE METHYLTRANSFERASE"/>
    <property type="match status" value="1"/>
</dbReference>
<evidence type="ECO:0000256" key="2">
    <source>
        <dbReference type="ARBA" id="ARBA00022603"/>
    </source>
</evidence>
<dbReference type="GO" id="GO:0032259">
    <property type="term" value="P:methylation"/>
    <property type="evidence" value="ECO:0007669"/>
    <property type="project" value="UniProtKB-KW"/>
</dbReference>
<reference evidence="6" key="1">
    <citation type="submission" date="2022-04" db="EMBL/GenBank/DDBJ databases">
        <title>Shinella lacus sp. nov., a novel member of the genus Shinella from water.</title>
        <authorList>
            <person name="Deng Y."/>
        </authorList>
    </citation>
    <scope>NUCLEOTIDE SEQUENCE</scope>
    <source>
        <strain evidence="6">JCM 31239</strain>
    </source>
</reference>
<dbReference type="SUPFAM" id="SSF53335">
    <property type="entry name" value="S-adenosyl-L-methionine-dependent methyltransferases"/>
    <property type="match status" value="1"/>
</dbReference>
<accession>A0ABT8X8D3</accession>
<evidence type="ECO:0000313" key="7">
    <source>
        <dbReference type="Proteomes" id="UP001177080"/>
    </source>
</evidence>
<comment type="pathway">
    <text evidence="1">Lipid metabolism.</text>
</comment>
<dbReference type="RefSeq" id="WP_244759355.1">
    <property type="nucleotide sequence ID" value="NZ_JALJCJ010000001.1"/>
</dbReference>
<dbReference type="Gene3D" id="3.40.50.150">
    <property type="entry name" value="Vaccinia Virus protein VP39"/>
    <property type="match status" value="1"/>
</dbReference>
<evidence type="ECO:0000256" key="3">
    <source>
        <dbReference type="ARBA" id="ARBA00022679"/>
    </source>
</evidence>
<sequence>MTAAVEDGAAAEPEYDEAAIRFLGVMWGEGYLSPGGPAEVDRVLAGIDLTGKSILDFGCGAGGITLHIARTYRPAEIVGYDVEQPVIERAKAAAVAQGLSSIARFIASPPGRLPFDDGAFDVVFSKDAMIHVPDKEALFAELFRVLKPGGVLAASDWLIGHDGEPSPDMQDYIAAEGLSFGMASSCRYLRAMAQAGFADGIAESRNAWYRDVARGELARLKGPLYAEAVAAVGEVYVAKNIRTWTAMQKVLDSGEHCPTHLRASRPAAGIRP</sequence>
<comment type="caution">
    <text evidence="6">The sequence shown here is derived from an EMBL/GenBank/DDBJ whole genome shotgun (WGS) entry which is preliminary data.</text>
</comment>
<dbReference type="Pfam" id="PF08241">
    <property type="entry name" value="Methyltransf_11"/>
    <property type="match status" value="1"/>
</dbReference>
<comment type="pathway">
    <text evidence="4">Phospholipid metabolism.</text>
</comment>
<evidence type="ECO:0000256" key="4">
    <source>
        <dbReference type="ARBA" id="ARBA00025707"/>
    </source>
</evidence>
<protein>
    <submittedName>
        <fullName evidence="6">Methyltransferase domain-containing protein</fullName>
    </submittedName>
</protein>
<dbReference type="PANTHER" id="PTHR44307:SF2">
    <property type="entry name" value="PHOSPHOETHANOLAMINE METHYLTRANSFERASE ISOFORM X1"/>
    <property type="match status" value="1"/>
</dbReference>
<evidence type="ECO:0000256" key="1">
    <source>
        <dbReference type="ARBA" id="ARBA00005189"/>
    </source>
</evidence>
<dbReference type="InterPro" id="IPR013216">
    <property type="entry name" value="Methyltransf_11"/>
</dbReference>
<keyword evidence="3" id="KW-0808">Transferase</keyword>
<evidence type="ECO:0000313" key="6">
    <source>
        <dbReference type="EMBL" id="MDO6119718.1"/>
    </source>
</evidence>
<dbReference type="CDD" id="cd02440">
    <property type="entry name" value="AdoMet_MTases"/>
    <property type="match status" value="1"/>
</dbReference>